<reference evidence="1 2" key="1">
    <citation type="journal article" date="2018" name="Environ. Microbiol.">
        <title>Novel phage-host interactions and evolution as revealed by a cyanomyovirus isolated from an estuarine environment.</title>
        <authorList>
            <person name="Xu Y."/>
            <person name="Zhang R."/>
            <person name="Wang N."/>
            <person name="Cai L."/>
            <person name="Tong Y."/>
            <person name="Sun Q."/>
            <person name="Chen F."/>
            <person name="Jiao N."/>
        </authorList>
    </citation>
    <scope>NUCLEOTIDE SEQUENCE [LARGE SCALE GENOMIC DNA]</scope>
</reference>
<proteinExistence type="predicted"/>
<accession>A0A3G1L3I9</accession>
<evidence type="ECO:0000313" key="2">
    <source>
        <dbReference type="Proteomes" id="UP000274731"/>
    </source>
</evidence>
<keyword evidence="2" id="KW-1185">Reference proteome</keyword>
<organism evidence="1 2">
    <name type="scientific">Synechococcus phage S-CBWM1</name>
    <dbReference type="NCBI Taxonomy" id="2053653"/>
    <lineage>
        <taxon>Viruses</taxon>
        <taxon>Duplodnaviria</taxon>
        <taxon>Heunggongvirae</taxon>
        <taxon>Uroviricota</taxon>
        <taxon>Caudoviricetes</taxon>
        <taxon>Aokuangvirus</taxon>
        <taxon>Aokuangvirus SCBWM1</taxon>
    </lineage>
</organism>
<protein>
    <submittedName>
        <fullName evidence="1">Uncharacterized protein</fullName>
    </submittedName>
</protein>
<sequence>MNYEEVLPRLFGEGKFYLYDGEIRVKSGCHPTEKDLEDIFFLVTQFGYAYDGSPFSKTSLAAIGIKTITERILSNPRKGDEENLLVVTALQILVDILGEYVDGFEFPVIYSEDIRGVIDKLRPSGSSMVPEVKKDPQT</sequence>
<name>A0A3G1L3I9_9CAUD</name>
<dbReference type="Proteomes" id="UP000274731">
    <property type="component" value="Segment"/>
</dbReference>
<gene>
    <name evidence="1" type="ORF">SCBWM1_gp68</name>
</gene>
<evidence type="ECO:0000313" key="1">
    <source>
        <dbReference type="EMBL" id="ATW62752.1"/>
    </source>
</evidence>
<dbReference type="EMBL" id="MG450654">
    <property type="protein sequence ID" value="ATW62752.1"/>
    <property type="molecule type" value="Genomic_DNA"/>
</dbReference>